<organism evidence="1 2">
    <name type="scientific">Salinivibrio siamensis</name>
    <dbReference type="NCBI Taxonomy" id="414286"/>
    <lineage>
        <taxon>Bacteria</taxon>
        <taxon>Pseudomonadati</taxon>
        <taxon>Pseudomonadota</taxon>
        <taxon>Gammaproteobacteria</taxon>
        <taxon>Vibrionales</taxon>
        <taxon>Vibrionaceae</taxon>
        <taxon>Salinivibrio</taxon>
    </lineage>
</organism>
<name>A0ABX3K893_9GAMM</name>
<proteinExistence type="predicted"/>
<dbReference type="RefSeq" id="WP_077668206.1">
    <property type="nucleotide sequence ID" value="NZ_MUFB01000016.1"/>
</dbReference>
<comment type="caution">
    <text evidence="1">The sequence shown here is derived from an EMBL/GenBank/DDBJ whole genome shotgun (WGS) entry which is preliminary data.</text>
</comment>
<sequence>MDIKVELPPGPRQREFLDYLNSSLRERMGSFGGSSGVAEDGNFETAVAGKTKLDSGEVDLVWKVTIRPDGMLDRVSVFPNQAGDNETGWKISAHALISSVLSSVISERKKKYFKRNFFFYIGEQLDGEYWLPGFRFAPAYPNDPNPHLMNAERIISIDQEIEAIDDMHATSIAEESARRHASRMSLLLNTALYQPDNAHRWVIKNPEDGAGLTSERLQLGFAIKETNLDKMPKKSSVCQLGKYEGRLSAQYRVMGELMSLPPETRKILRGIDSAEPKIREAFDRGARLYQVAATCGRSFPSVGLAYRVAAVEAICKTEDPGGNFSDFMRKHVCSYSDIDDLLNYLYGSVRSAHFHSGEFPNGEFSRTYYFDPLMDAENTHRDAIHRACFQITREAIIRWIVSLLPDDILVSGNES</sequence>
<evidence type="ECO:0000313" key="1">
    <source>
        <dbReference type="EMBL" id="OOE84581.1"/>
    </source>
</evidence>
<evidence type="ECO:0008006" key="3">
    <source>
        <dbReference type="Google" id="ProtNLM"/>
    </source>
</evidence>
<accession>A0ABX3K893</accession>
<dbReference type="EMBL" id="MUFB01000016">
    <property type="protein sequence ID" value="OOE84581.1"/>
    <property type="molecule type" value="Genomic_DNA"/>
</dbReference>
<dbReference type="Proteomes" id="UP000189410">
    <property type="component" value="Unassembled WGS sequence"/>
</dbReference>
<gene>
    <name evidence="1" type="ORF">BZG73_09945</name>
</gene>
<keyword evidence="2" id="KW-1185">Reference proteome</keyword>
<protein>
    <recommendedName>
        <fullName evidence="3">Apea-like HEPN domain-containing protein</fullName>
    </recommendedName>
</protein>
<evidence type="ECO:0000313" key="2">
    <source>
        <dbReference type="Proteomes" id="UP000189410"/>
    </source>
</evidence>
<reference evidence="1 2" key="1">
    <citation type="journal article" date="2017" name="Genome Announc.">
        <title>Draft Genome Sequences of Salinivibrio proteolyticus, Salinivibrio sharmensis, Salinivibrio siamensis, Salinivibrio costicola subsp. alcaliphilus, Salinivibrio costicola subsp. vallismortis, and 29 New Isolates Belonging to the Genus Salinivibrio.</title>
        <authorList>
            <person name="Lopez-Hermoso C."/>
            <person name="de la Haba R.R."/>
            <person name="Sanchez-Porro C."/>
            <person name="Bayliss S.C."/>
            <person name="Feil E.J."/>
            <person name="Ventosa A."/>
        </authorList>
    </citation>
    <scope>NUCLEOTIDE SEQUENCE [LARGE SCALE GENOMIC DNA]</scope>
    <source>
        <strain evidence="1 2">JCM 14472</strain>
    </source>
</reference>